<organism evidence="2 3">
    <name type="scientific">Insulibacter thermoxylanivorax</name>
    <dbReference type="NCBI Taxonomy" id="2749268"/>
    <lineage>
        <taxon>Bacteria</taxon>
        <taxon>Bacillati</taxon>
        <taxon>Bacillota</taxon>
        <taxon>Bacilli</taxon>
        <taxon>Bacillales</taxon>
        <taxon>Paenibacillaceae</taxon>
        <taxon>Insulibacter</taxon>
    </lineage>
</organism>
<evidence type="ECO:0000313" key="2">
    <source>
        <dbReference type="EMBL" id="GFR38080.1"/>
    </source>
</evidence>
<accession>A0A916QC80</accession>
<dbReference type="AlphaFoldDB" id="A0A916QC80"/>
<feature type="transmembrane region" description="Helical" evidence="1">
    <location>
        <begin position="73"/>
        <end position="94"/>
    </location>
</feature>
<keyword evidence="1" id="KW-0812">Transmembrane</keyword>
<gene>
    <name evidence="2" type="ORF">PRECH8_13760</name>
</gene>
<reference evidence="2" key="1">
    <citation type="submission" date="2020-08" db="EMBL/GenBank/DDBJ databases">
        <authorList>
            <person name="Uke A."/>
            <person name="Chhe C."/>
            <person name="Baramee S."/>
            <person name="Kosugi A."/>
        </authorList>
    </citation>
    <scope>NUCLEOTIDE SEQUENCE</scope>
    <source>
        <strain evidence="2">DA-C8</strain>
    </source>
</reference>
<proteinExistence type="predicted"/>
<protein>
    <submittedName>
        <fullName evidence="2">Uncharacterized protein</fullName>
    </submittedName>
</protein>
<dbReference type="RefSeq" id="WP_200966348.1">
    <property type="nucleotide sequence ID" value="NZ_BMAQ01000010.1"/>
</dbReference>
<feature type="transmembrane region" description="Helical" evidence="1">
    <location>
        <begin position="47"/>
        <end position="67"/>
    </location>
</feature>
<feature type="transmembrane region" description="Helical" evidence="1">
    <location>
        <begin position="115"/>
        <end position="134"/>
    </location>
</feature>
<keyword evidence="1" id="KW-1133">Transmembrane helix</keyword>
<keyword evidence="3" id="KW-1185">Reference proteome</keyword>
<dbReference type="EMBL" id="BMAQ01000010">
    <property type="protein sequence ID" value="GFR38080.1"/>
    <property type="molecule type" value="Genomic_DNA"/>
</dbReference>
<comment type="caution">
    <text evidence="2">The sequence shown here is derived from an EMBL/GenBank/DDBJ whole genome shotgun (WGS) entry which is preliminary data.</text>
</comment>
<name>A0A916QC80_9BACL</name>
<reference evidence="2" key="2">
    <citation type="journal article" date="2021" name="Data Brief">
        <title>Draft genome sequence data of the facultative, thermophilic, xylanolytic bacterium Paenibacillus sp. strain DA-C8.</title>
        <authorList>
            <person name="Chhe C."/>
            <person name="Uke A."/>
            <person name="Baramee S."/>
            <person name="Ungkulpasvich U."/>
            <person name="Tachaapaikoon C."/>
            <person name="Pason P."/>
            <person name="Waeonukul R."/>
            <person name="Ratanakhanokchai K."/>
            <person name="Kosugi A."/>
        </authorList>
    </citation>
    <scope>NUCLEOTIDE SEQUENCE</scope>
    <source>
        <strain evidence="2">DA-C8</strain>
    </source>
</reference>
<sequence length="140" mass="15334">MAMFVYFLHLLGAIVMGYYLLLPFVIGKVSALAGESRKGFISAFRSLNTIAQFVLIVQLLTGGYLMSLRDYSVAWMTATIVLIILIGAFSGMMGRPMKRLLSAAGDSDASDLNRIRLFSILVAISYLLIVIIMFDPSLLG</sequence>
<dbReference type="Proteomes" id="UP000654993">
    <property type="component" value="Unassembled WGS sequence"/>
</dbReference>
<feature type="transmembrane region" description="Helical" evidence="1">
    <location>
        <begin position="6"/>
        <end position="26"/>
    </location>
</feature>
<evidence type="ECO:0000256" key="1">
    <source>
        <dbReference type="SAM" id="Phobius"/>
    </source>
</evidence>
<keyword evidence="1" id="KW-0472">Membrane</keyword>
<evidence type="ECO:0000313" key="3">
    <source>
        <dbReference type="Proteomes" id="UP000654993"/>
    </source>
</evidence>